<dbReference type="EMBL" id="UYYB01110284">
    <property type="protein sequence ID" value="VDM80838.1"/>
    <property type="molecule type" value="Genomic_DNA"/>
</dbReference>
<protein>
    <submittedName>
        <fullName evidence="2">Uncharacterized protein</fullName>
    </submittedName>
</protein>
<dbReference type="Proteomes" id="UP000270094">
    <property type="component" value="Unassembled WGS sequence"/>
</dbReference>
<evidence type="ECO:0000256" key="1">
    <source>
        <dbReference type="SAM" id="Phobius"/>
    </source>
</evidence>
<evidence type="ECO:0000313" key="3">
    <source>
        <dbReference type="Proteomes" id="UP000270094"/>
    </source>
</evidence>
<keyword evidence="1" id="KW-0472">Membrane</keyword>
<keyword evidence="1" id="KW-0812">Transmembrane</keyword>
<feature type="transmembrane region" description="Helical" evidence="1">
    <location>
        <begin position="208"/>
        <end position="228"/>
    </location>
</feature>
<feature type="transmembrane region" description="Helical" evidence="1">
    <location>
        <begin position="150"/>
        <end position="170"/>
    </location>
</feature>
<feature type="transmembrane region" description="Helical" evidence="1">
    <location>
        <begin position="117"/>
        <end position="144"/>
    </location>
</feature>
<feature type="transmembrane region" description="Helical" evidence="1">
    <location>
        <begin position="269"/>
        <end position="298"/>
    </location>
</feature>
<feature type="transmembrane region" description="Helical" evidence="1">
    <location>
        <begin position="235"/>
        <end position="263"/>
    </location>
</feature>
<proteinExistence type="predicted"/>
<name>A0A3P7LNQ0_STRVU</name>
<organism evidence="2 3">
    <name type="scientific">Strongylus vulgaris</name>
    <name type="common">Blood worm</name>
    <dbReference type="NCBI Taxonomy" id="40348"/>
    <lineage>
        <taxon>Eukaryota</taxon>
        <taxon>Metazoa</taxon>
        <taxon>Ecdysozoa</taxon>
        <taxon>Nematoda</taxon>
        <taxon>Chromadorea</taxon>
        <taxon>Rhabditida</taxon>
        <taxon>Rhabditina</taxon>
        <taxon>Rhabditomorpha</taxon>
        <taxon>Strongyloidea</taxon>
        <taxon>Strongylidae</taxon>
        <taxon>Strongylus</taxon>
    </lineage>
</organism>
<keyword evidence="1" id="KW-1133">Transmembrane helix</keyword>
<feature type="transmembrane region" description="Helical" evidence="1">
    <location>
        <begin position="83"/>
        <end position="110"/>
    </location>
</feature>
<accession>A0A3P7LNQ0</accession>
<evidence type="ECO:0000313" key="2">
    <source>
        <dbReference type="EMBL" id="VDM80838.1"/>
    </source>
</evidence>
<dbReference type="AlphaFoldDB" id="A0A3P7LNQ0"/>
<gene>
    <name evidence="2" type="ORF">SVUK_LOCUS15836</name>
</gene>
<keyword evidence="3" id="KW-1185">Reference proteome</keyword>
<sequence length="328" mass="33784">MLTCRSAGYLVPDSVEKKGIVSENFSFSEPETATGVILVRALSKRAELRLVKASVVMFRTPIRDIVEWLASDSVVLMGSNIPVISAVVVDVIVLDIGTAVVVTIGAFVVMGISDLSVWVVIDVTVVSVAVVEESVVVVVVGIVVANVVDAFLPDSIVIVGVIAVILDVVADSGTAEEDFTSVSDEIVCVVTVVVDAVVIAVFVPDDIIFASLCLVVMADVANVLGLAVDDLSVLAVGFFVVAAVVDSGVVVNLLVIVVGFTILSVVNGVVIAVSVLIVIAIVDSDFVVAFSSVLVVAFKVVATGVLPAVVNVGLGMDVVLLTVDVIAL</sequence>
<reference evidence="2 3" key="1">
    <citation type="submission" date="2018-11" db="EMBL/GenBank/DDBJ databases">
        <authorList>
            <consortium name="Pathogen Informatics"/>
        </authorList>
    </citation>
    <scope>NUCLEOTIDE SEQUENCE [LARGE SCALE GENOMIC DNA]</scope>
</reference>
<feature type="transmembrane region" description="Helical" evidence="1">
    <location>
        <begin position="182"/>
        <end position="202"/>
    </location>
</feature>